<comment type="caution">
    <text evidence="1">The sequence shown here is derived from an EMBL/GenBank/DDBJ whole genome shotgun (WGS) entry which is preliminary data.</text>
</comment>
<keyword evidence="2" id="KW-1185">Reference proteome</keyword>
<organism evidence="1 2">
    <name type="scientific">Winogradskyella pelagia</name>
    <dbReference type="NCBI Taxonomy" id="2819984"/>
    <lineage>
        <taxon>Bacteria</taxon>
        <taxon>Pseudomonadati</taxon>
        <taxon>Bacteroidota</taxon>
        <taxon>Flavobacteriia</taxon>
        <taxon>Flavobacteriales</taxon>
        <taxon>Flavobacteriaceae</taxon>
        <taxon>Winogradskyella</taxon>
    </lineage>
</organism>
<sequence>MKKVFLFVSAMAMMVACDNTTFEGGEDPTFGWLEFPSATSTVSATSDLMSVPIAVSFTAPINKEDLTLTYSVVGVDGIDAGTIVTDTEGSTTIVGDTNTGEIVLNLLPDAALVVAANDEVSLDIEIVSNDRSVLIGVDENTVTTHRLTLVCDLTLDIGGTYSVTTDYGFHDFLPDFSSYTYTTDIVDNGDGTFFVQDFSGGLYTEGPYVTAYGTGPTSFDVNFTNACRQIIYPDQGDPWGAVIPLDGGVNEIDLSTGIITISWFCEGYGENGVSVYTPL</sequence>
<evidence type="ECO:0000313" key="2">
    <source>
        <dbReference type="Proteomes" id="UP000676776"/>
    </source>
</evidence>
<dbReference type="PROSITE" id="PS51257">
    <property type="entry name" value="PROKAR_LIPOPROTEIN"/>
    <property type="match status" value="1"/>
</dbReference>
<dbReference type="Proteomes" id="UP000676776">
    <property type="component" value="Unassembled WGS sequence"/>
</dbReference>
<gene>
    <name evidence="1" type="ORF">J4050_09555</name>
</gene>
<evidence type="ECO:0008006" key="3">
    <source>
        <dbReference type="Google" id="ProtNLM"/>
    </source>
</evidence>
<dbReference type="RefSeq" id="WP_208154361.1">
    <property type="nucleotide sequence ID" value="NZ_JAGEVF010000007.1"/>
</dbReference>
<name>A0ABS3T3Z2_9FLAO</name>
<dbReference type="EMBL" id="JAGEVF010000007">
    <property type="protein sequence ID" value="MBO3116994.1"/>
    <property type="molecule type" value="Genomic_DNA"/>
</dbReference>
<protein>
    <recommendedName>
        <fullName evidence="3">Calx-beta domain-containing protein</fullName>
    </recommendedName>
</protein>
<proteinExistence type="predicted"/>
<reference evidence="1 2" key="1">
    <citation type="submission" date="2021-03" db="EMBL/GenBank/DDBJ databases">
        <title>Winogradskyella sp. nov., isolated from costal sediment.</title>
        <authorList>
            <person name="Gao C."/>
        </authorList>
    </citation>
    <scope>NUCLEOTIDE SEQUENCE [LARGE SCALE GENOMIC DNA]</scope>
    <source>
        <strain evidence="1 2">DF17</strain>
    </source>
</reference>
<accession>A0ABS3T3Z2</accession>
<evidence type="ECO:0000313" key="1">
    <source>
        <dbReference type="EMBL" id="MBO3116994.1"/>
    </source>
</evidence>